<dbReference type="AlphaFoldDB" id="A0A445N0E1"/>
<organism evidence="7">
    <name type="scientific">uncultured Desulfobacterium sp</name>
    <dbReference type="NCBI Taxonomy" id="201089"/>
    <lineage>
        <taxon>Bacteria</taxon>
        <taxon>Pseudomonadati</taxon>
        <taxon>Thermodesulfobacteriota</taxon>
        <taxon>Desulfobacteria</taxon>
        <taxon>Desulfobacterales</taxon>
        <taxon>Desulfobacteriaceae</taxon>
        <taxon>Desulfobacterium</taxon>
        <taxon>environmental samples</taxon>
    </lineage>
</organism>
<feature type="domain" description="Radical SAM core" evidence="6">
    <location>
        <begin position="78"/>
        <end position="208"/>
    </location>
</feature>
<evidence type="ECO:0000256" key="2">
    <source>
        <dbReference type="ARBA" id="ARBA00022723"/>
    </source>
</evidence>
<dbReference type="GO" id="GO:0046872">
    <property type="term" value="F:metal ion binding"/>
    <property type="evidence" value="ECO:0007669"/>
    <property type="project" value="UniProtKB-KW"/>
</dbReference>
<dbReference type="GO" id="GO:0051536">
    <property type="term" value="F:iron-sulfur cluster binding"/>
    <property type="evidence" value="ECO:0007669"/>
    <property type="project" value="UniProtKB-KW"/>
</dbReference>
<dbReference type="Pfam" id="PF04055">
    <property type="entry name" value="Radical_SAM"/>
    <property type="match status" value="1"/>
</dbReference>
<evidence type="ECO:0000259" key="6">
    <source>
        <dbReference type="Pfam" id="PF04055"/>
    </source>
</evidence>
<gene>
    <name evidence="7" type="ORF">PITCH_A50008</name>
</gene>
<dbReference type="InterPro" id="IPR016431">
    <property type="entry name" value="Pyrv-formate_lyase-activ_prd"/>
</dbReference>
<name>A0A445N0E1_9BACT</name>
<dbReference type="InterPro" id="IPR007197">
    <property type="entry name" value="rSAM"/>
</dbReference>
<dbReference type="Gene3D" id="3.20.20.70">
    <property type="entry name" value="Aldolase class I"/>
    <property type="match status" value="1"/>
</dbReference>
<dbReference type="PANTHER" id="PTHR43075">
    <property type="entry name" value="FORMATE LYASE ACTIVATING ENZYME, PUTATIVE (AFU_ORTHOLOGUE AFUA_2G15630)-RELATED"/>
    <property type="match status" value="1"/>
</dbReference>
<sequence length="311" mass="34885">MTEPSYLRLYRKGELAARVKSLLELISPCRLCPRQCGADRLAGETGFCSTGRRARVASFNAHFGEEDPLVGTHGSGTIFISSCNLLCSFCQNYEISHLAEGEEITADEMASMMIHLQQRGCHNINFVTPTHVAPQIVEALIPAVEQGLDIPLVYNCGGYDSKETLALLDGVFDIYMPDFKFWDDTSAKRFCNTDDYRMRAIEAIREMHRQVGDLVLDRDGIAIKGLLVRHLVMPNNVAGTEKIMDFLATEISKNTYVNVMDQYRPCGAAHEDEMINRRLTAGEYIDAVEAAKKAGLTRLDPRIRPRLIFMR</sequence>
<keyword evidence="1 5" id="KW-0949">S-adenosyl-L-methionine</keyword>
<dbReference type="InterPro" id="IPR040085">
    <property type="entry name" value="MJ0674-like"/>
</dbReference>
<evidence type="ECO:0000256" key="3">
    <source>
        <dbReference type="ARBA" id="ARBA00023004"/>
    </source>
</evidence>
<dbReference type="SFLD" id="SFLDG01099">
    <property type="entry name" value="Uncharacterised_Radical_SAM_Su"/>
    <property type="match status" value="1"/>
</dbReference>
<dbReference type="EMBL" id="OJIN01000192">
    <property type="protein sequence ID" value="SPD75206.1"/>
    <property type="molecule type" value="Genomic_DNA"/>
</dbReference>
<dbReference type="InterPro" id="IPR013785">
    <property type="entry name" value="Aldolase_TIM"/>
</dbReference>
<proteinExistence type="predicted"/>
<evidence type="ECO:0000256" key="5">
    <source>
        <dbReference type="PIRSR" id="PIRSR004869-50"/>
    </source>
</evidence>
<keyword evidence="4 5" id="KW-0411">Iron-sulfur</keyword>
<dbReference type="PIRSF" id="PIRSF004869">
    <property type="entry name" value="PflX_prd"/>
    <property type="match status" value="1"/>
</dbReference>
<dbReference type="InterPro" id="IPR058240">
    <property type="entry name" value="rSAM_sf"/>
</dbReference>
<evidence type="ECO:0000256" key="1">
    <source>
        <dbReference type="ARBA" id="ARBA00022691"/>
    </source>
</evidence>
<protein>
    <submittedName>
        <fullName evidence="7">Radical SAM domain protein</fullName>
    </submittedName>
</protein>
<evidence type="ECO:0000313" key="7">
    <source>
        <dbReference type="EMBL" id="SPD75206.1"/>
    </source>
</evidence>
<dbReference type="SFLD" id="SFLDS00029">
    <property type="entry name" value="Radical_SAM"/>
    <property type="match status" value="1"/>
</dbReference>
<keyword evidence="3 5" id="KW-0408">Iron</keyword>
<evidence type="ECO:0000256" key="4">
    <source>
        <dbReference type="ARBA" id="ARBA00023014"/>
    </source>
</evidence>
<keyword evidence="2 5" id="KW-0479">Metal-binding</keyword>
<dbReference type="GO" id="GO:0003824">
    <property type="term" value="F:catalytic activity"/>
    <property type="evidence" value="ECO:0007669"/>
    <property type="project" value="InterPro"/>
</dbReference>
<dbReference type="SUPFAM" id="SSF102114">
    <property type="entry name" value="Radical SAM enzymes"/>
    <property type="match status" value="1"/>
</dbReference>
<reference evidence="7" key="1">
    <citation type="submission" date="2018-01" db="EMBL/GenBank/DDBJ databases">
        <authorList>
            <person name="Regsiter A."/>
            <person name="William W."/>
        </authorList>
    </citation>
    <scope>NUCLEOTIDE SEQUENCE</scope>
    <source>
        <strain evidence="7">TRIP AH-1</strain>
    </source>
</reference>
<accession>A0A445N0E1</accession>
<feature type="binding site" evidence="5">
    <location>
        <position position="90"/>
    </location>
    <ligand>
        <name>[4Fe-4S] cluster</name>
        <dbReference type="ChEBI" id="CHEBI:49883"/>
        <note>4Fe-4S-S-AdoMet</note>
    </ligand>
</feature>
<feature type="binding site" evidence="5">
    <location>
        <position position="83"/>
    </location>
    <ligand>
        <name>[4Fe-4S] cluster</name>
        <dbReference type="ChEBI" id="CHEBI:49883"/>
        <note>4Fe-4S-S-AdoMet</note>
    </ligand>
</feature>
<feature type="binding site" evidence="5">
    <location>
        <position position="87"/>
    </location>
    <ligand>
        <name>[4Fe-4S] cluster</name>
        <dbReference type="ChEBI" id="CHEBI:49883"/>
        <note>4Fe-4S-S-AdoMet</note>
    </ligand>
</feature>
<dbReference type="PANTHER" id="PTHR43075:SF1">
    <property type="entry name" value="FORMATE LYASE ACTIVATING ENZYME, PUTATIVE (AFU_ORTHOLOGUE AFUA_2G15630)-RELATED"/>
    <property type="match status" value="1"/>
</dbReference>
<comment type="cofactor">
    <cofactor evidence="5">
        <name>[4Fe-4S] cluster</name>
        <dbReference type="ChEBI" id="CHEBI:49883"/>
    </cofactor>
    <text evidence="5">Binds 1 [4Fe-4S] cluster. The cluster is coordinated with 3 cysteines and an exchangeable S-adenosyl-L-methionine.</text>
</comment>